<evidence type="ECO:0000256" key="4">
    <source>
        <dbReference type="ARBA" id="ARBA00022679"/>
    </source>
</evidence>
<keyword evidence="8" id="KW-0902">Two-component regulatory system</keyword>
<organism evidence="11 12">
    <name type="scientific">Antrihabitans cavernicola</name>
    <dbReference type="NCBI Taxonomy" id="2495913"/>
    <lineage>
        <taxon>Bacteria</taxon>
        <taxon>Bacillati</taxon>
        <taxon>Actinomycetota</taxon>
        <taxon>Actinomycetes</taxon>
        <taxon>Mycobacteriales</taxon>
        <taxon>Nocardiaceae</taxon>
        <taxon>Antrihabitans</taxon>
    </lineage>
</organism>
<feature type="domain" description="Signal transduction histidine kinase subgroup 3 dimerisation and phosphoacceptor" evidence="10">
    <location>
        <begin position="224"/>
        <end position="286"/>
    </location>
</feature>
<evidence type="ECO:0000313" key="11">
    <source>
        <dbReference type="EMBL" id="KAA0024976.1"/>
    </source>
</evidence>
<feature type="transmembrane region" description="Helical" evidence="9">
    <location>
        <begin position="166"/>
        <end position="194"/>
    </location>
</feature>
<dbReference type="CDD" id="cd16917">
    <property type="entry name" value="HATPase_UhpB-NarQ-NarX-like"/>
    <property type="match status" value="1"/>
</dbReference>
<dbReference type="GO" id="GO:0005524">
    <property type="term" value="F:ATP binding"/>
    <property type="evidence" value="ECO:0007669"/>
    <property type="project" value="UniProtKB-KW"/>
</dbReference>
<evidence type="ECO:0000256" key="1">
    <source>
        <dbReference type="ARBA" id="ARBA00000085"/>
    </source>
</evidence>
<dbReference type="Gene3D" id="3.30.565.10">
    <property type="entry name" value="Histidine kinase-like ATPase, C-terminal domain"/>
    <property type="match status" value="1"/>
</dbReference>
<dbReference type="Pfam" id="PF07730">
    <property type="entry name" value="HisKA_3"/>
    <property type="match status" value="1"/>
</dbReference>
<comment type="caution">
    <text evidence="11">The sequence shown here is derived from an EMBL/GenBank/DDBJ whole genome shotgun (WGS) entry which is preliminary data.</text>
</comment>
<protein>
    <recommendedName>
        <fullName evidence="2">histidine kinase</fullName>
        <ecNumber evidence="2">2.7.13.3</ecNumber>
    </recommendedName>
</protein>
<keyword evidence="9" id="KW-0812">Transmembrane</keyword>
<dbReference type="SUPFAM" id="SSF55874">
    <property type="entry name" value="ATPase domain of HSP90 chaperone/DNA topoisomerase II/histidine kinase"/>
    <property type="match status" value="1"/>
</dbReference>
<keyword evidence="9" id="KW-0472">Membrane</keyword>
<evidence type="ECO:0000256" key="5">
    <source>
        <dbReference type="ARBA" id="ARBA00022741"/>
    </source>
</evidence>
<gene>
    <name evidence="11" type="ORF">FOY51_03420</name>
</gene>
<keyword evidence="3" id="KW-0597">Phosphoprotein</keyword>
<dbReference type="PANTHER" id="PTHR24421">
    <property type="entry name" value="NITRATE/NITRITE SENSOR PROTEIN NARX-RELATED"/>
    <property type="match status" value="1"/>
</dbReference>
<dbReference type="GO" id="GO:0016020">
    <property type="term" value="C:membrane"/>
    <property type="evidence" value="ECO:0007669"/>
    <property type="project" value="InterPro"/>
</dbReference>
<evidence type="ECO:0000259" key="10">
    <source>
        <dbReference type="Pfam" id="PF07730"/>
    </source>
</evidence>
<name>A0A5A7SGL4_9NOCA</name>
<keyword evidence="9" id="KW-1133">Transmembrane helix</keyword>
<dbReference type="Proteomes" id="UP000322244">
    <property type="component" value="Unassembled WGS sequence"/>
</dbReference>
<keyword evidence="4" id="KW-0808">Transferase</keyword>
<dbReference type="InterPro" id="IPR050482">
    <property type="entry name" value="Sensor_HK_TwoCompSys"/>
</dbReference>
<dbReference type="AlphaFoldDB" id="A0A5A7SGL4"/>
<dbReference type="PANTHER" id="PTHR24421:SF10">
    <property type="entry name" value="NITRATE_NITRITE SENSOR PROTEIN NARQ"/>
    <property type="match status" value="1"/>
</dbReference>
<dbReference type="EC" id="2.7.13.3" evidence="2"/>
<dbReference type="EMBL" id="VLNY01000001">
    <property type="protein sequence ID" value="KAA0024976.1"/>
    <property type="molecule type" value="Genomic_DNA"/>
</dbReference>
<evidence type="ECO:0000256" key="8">
    <source>
        <dbReference type="ARBA" id="ARBA00023012"/>
    </source>
</evidence>
<dbReference type="OrthoDB" id="227596at2"/>
<feature type="transmembrane region" description="Helical" evidence="9">
    <location>
        <begin position="55"/>
        <end position="77"/>
    </location>
</feature>
<dbReference type="Gene3D" id="1.20.5.1930">
    <property type="match status" value="1"/>
</dbReference>
<dbReference type="GO" id="GO:0046983">
    <property type="term" value="F:protein dimerization activity"/>
    <property type="evidence" value="ECO:0007669"/>
    <property type="project" value="InterPro"/>
</dbReference>
<evidence type="ECO:0000256" key="2">
    <source>
        <dbReference type="ARBA" id="ARBA00012438"/>
    </source>
</evidence>
<keyword evidence="12" id="KW-1185">Reference proteome</keyword>
<accession>A0A5A7SGL4</accession>
<evidence type="ECO:0000256" key="6">
    <source>
        <dbReference type="ARBA" id="ARBA00022777"/>
    </source>
</evidence>
<dbReference type="GO" id="GO:0000155">
    <property type="term" value="F:phosphorelay sensor kinase activity"/>
    <property type="evidence" value="ECO:0007669"/>
    <property type="project" value="InterPro"/>
</dbReference>
<feature type="transmembrane region" description="Helical" evidence="9">
    <location>
        <begin position="20"/>
        <end position="43"/>
    </location>
</feature>
<reference evidence="11 12" key="1">
    <citation type="submission" date="2019-07" db="EMBL/GenBank/DDBJ databases">
        <title>Rhodococcus cavernicolus sp. nov., isolated from a cave.</title>
        <authorList>
            <person name="Lee S.D."/>
        </authorList>
    </citation>
    <scope>NUCLEOTIDE SEQUENCE [LARGE SCALE GENOMIC DNA]</scope>
    <source>
        <strain evidence="11 12">C1-24</strain>
    </source>
</reference>
<dbReference type="InterPro" id="IPR011712">
    <property type="entry name" value="Sig_transdc_His_kin_sub3_dim/P"/>
</dbReference>
<evidence type="ECO:0000256" key="7">
    <source>
        <dbReference type="ARBA" id="ARBA00022840"/>
    </source>
</evidence>
<keyword evidence="6 11" id="KW-0418">Kinase</keyword>
<evidence type="ECO:0000313" key="12">
    <source>
        <dbReference type="Proteomes" id="UP000322244"/>
    </source>
</evidence>
<comment type="catalytic activity">
    <reaction evidence="1">
        <text>ATP + protein L-histidine = ADP + protein N-phospho-L-histidine.</text>
        <dbReference type="EC" id="2.7.13.3"/>
    </reaction>
</comment>
<feature type="transmembrane region" description="Helical" evidence="9">
    <location>
        <begin position="112"/>
        <end position="133"/>
    </location>
</feature>
<dbReference type="InterPro" id="IPR036890">
    <property type="entry name" value="HATPase_C_sf"/>
</dbReference>
<evidence type="ECO:0000256" key="9">
    <source>
        <dbReference type="SAM" id="Phobius"/>
    </source>
</evidence>
<sequence length="418" mass="44375">MQMPTIVRRAARPLVRSSTYLRGVYLLLGGVVAIPYVALVAIFVHAMGQSSGGDLVLFVLLAAVTAVIAVIVPFVSAARTLEVVAARAFLGVELPDPEPTTQGSWESRWRGALWYLITLALGSVVTIVVLYGVPTGLGALVIPFTDSHTLTLQLLDTWSFDANSTAMALLAGLAGVAILALTVYTFVIGGALLARWAPSLLGPTRADQIVMLQRRERELAAGNSLARELHDSIGHALTAVTMQAGAAGRVLDHDPEFARQALSRIEETGRSALEELDDVLGILRRGDESAVRHPAKTLTDVPTLATDHGTDVRITITGDLAAVPPVVSREGYRVVQESITNAVRHGDGGAIELRIDVQHNAVRIVVENGVGAATLRTGGRGLIGMRERVLILGGRLTAGAGTGRWTVDAKLPWDKKES</sequence>
<evidence type="ECO:0000256" key="3">
    <source>
        <dbReference type="ARBA" id="ARBA00022553"/>
    </source>
</evidence>
<keyword evidence="7" id="KW-0067">ATP-binding</keyword>
<proteinExistence type="predicted"/>
<keyword evidence="5" id="KW-0547">Nucleotide-binding</keyword>